<gene>
    <name evidence="1" type="ORF">BV22DRAFT_841752</name>
</gene>
<proteinExistence type="predicted"/>
<keyword evidence="2" id="KW-1185">Reference proteome</keyword>
<organism evidence="1 2">
    <name type="scientific">Leucogyrophana mollusca</name>
    <dbReference type="NCBI Taxonomy" id="85980"/>
    <lineage>
        <taxon>Eukaryota</taxon>
        <taxon>Fungi</taxon>
        <taxon>Dikarya</taxon>
        <taxon>Basidiomycota</taxon>
        <taxon>Agaricomycotina</taxon>
        <taxon>Agaricomycetes</taxon>
        <taxon>Agaricomycetidae</taxon>
        <taxon>Boletales</taxon>
        <taxon>Boletales incertae sedis</taxon>
        <taxon>Leucogyrophana</taxon>
    </lineage>
</organism>
<dbReference type="EMBL" id="MU266625">
    <property type="protein sequence ID" value="KAH7919840.1"/>
    <property type="molecule type" value="Genomic_DNA"/>
</dbReference>
<accession>A0ACB8B2D4</accession>
<protein>
    <submittedName>
        <fullName evidence="1">Uncharacterized protein</fullName>
    </submittedName>
</protein>
<name>A0ACB8B2D4_9AGAM</name>
<sequence length="166" mass="19363">MHEQRHHENTRIGSQWEFPGNSKLHMDIEQRGYLSHSDINQRHEVKLAERLLFHQRGRLRHVHTEDHAEVLHVAWTCSLNLAQVGRSTQSVVPTSFCSCISCIHDDVSCLATVTRRLCLHTWLAGACILFTLKLAKFWVRDELLTRHDLVIIYICTRLKLRPPQSR</sequence>
<reference evidence="1" key="1">
    <citation type="journal article" date="2021" name="New Phytol.">
        <title>Evolutionary innovations through gain and loss of genes in the ectomycorrhizal Boletales.</title>
        <authorList>
            <person name="Wu G."/>
            <person name="Miyauchi S."/>
            <person name="Morin E."/>
            <person name="Kuo A."/>
            <person name="Drula E."/>
            <person name="Varga T."/>
            <person name="Kohler A."/>
            <person name="Feng B."/>
            <person name="Cao Y."/>
            <person name="Lipzen A."/>
            <person name="Daum C."/>
            <person name="Hundley H."/>
            <person name="Pangilinan J."/>
            <person name="Johnson J."/>
            <person name="Barry K."/>
            <person name="LaButti K."/>
            <person name="Ng V."/>
            <person name="Ahrendt S."/>
            <person name="Min B."/>
            <person name="Choi I.G."/>
            <person name="Park H."/>
            <person name="Plett J.M."/>
            <person name="Magnuson J."/>
            <person name="Spatafora J.W."/>
            <person name="Nagy L.G."/>
            <person name="Henrissat B."/>
            <person name="Grigoriev I.V."/>
            <person name="Yang Z.L."/>
            <person name="Xu J."/>
            <person name="Martin F.M."/>
        </authorList>
    </citation>
    <scope>NUCLEOTIDE SEQUENCE</scope>
    <source>
        <strain evidence="1">KUC20120723A-06</strain>
    </source>
</reference>
<evidence type="ECO:0000313" key="1">
    <source>
        <dbReference type="EMBL" id="KAH7919840.1"/>
    </source>
</evidence>
<dbReference type="Proteomes" id="UP000790709">
    <property type="component" value="Unassembled WGS sequence"/>
</dbReference>
<evidence type="ECO:0000313" key="2">
    <source>
        <dbReference type="Proteomes" id="UP000790709"/>
    </source>
</evidence>
<comment type="caution">
    <text evidence="1">The sequence shown here is derived from an EMBL/GenBank/DDBJ whole genome shotgun (WGS) entry which is preliminary data.</text>
</comment>